<feature type="region of interest" description="Disordered" evidence="1">
    <location>
        <begin position="146"/>
        <end position="198"/>
    </location>
</feature>
<evidence type="ECO:0000256" key="1">
    <source>
        <dbReference type="SAM" id="MobiDB-lite"/>
    </source>
</evidence>
<dbReference type="PaxDb" id="2903-EOD24308"/>
<dbReference type="RefSeq" id="XP_005776737.1">
    <property type="nucleotide sequence ID" value="XM_005776680.1"/>
</dbReference>
<sequence length="499" mass="53485">MWHWVFAAALAALSPQEERQAIGAVRRPMCEAIVDEMHIEIAKHTLRKDGEDDVWETVPAICLAIVQNYTLVRTAPPSRGWLLDKRAVRLDDLEPGDTSPADFEHLLLLKKACEHYTEEWQHELSGAMYTRTAAGLSANKIASDLCDDVAPPVRPKRKARASGGGGGGGKAKKGSGKGSSKGGKKGSSPGGEGEGVPSMDELLQKYDTDGTITRLMELERESPEARRCRPPLPRHSPAHTRTYRLSGLGGSEGLHGLGRLLLIARASKRPSRAVLHSCAMLEPAQLEEATAGAEHLRCGVCRAMCKQALVEARAAKAPPAPEREEGCPSAAARSDPHSSSPASPPQALRDEESLSAITASLCVGVPTGYDDPENQPKYPGNPPLWGERYRVRKRRGAGGEERWRLEPLPKKAAPEEQSGAEYDSLVMKHAMITRACRAVESDVDGDDLAETIYSLAASLAASQPGKKLGAAALGDAFCARHCEAESGGEGKAATDRDEL</sequence>
<dbReference type="eggNOG" id="ENOG502SH2J">
    <property type="taxonomic scope" value="Eukaryota"/>
</dbReference>
<dbReference type="Proteomes" id="UP000013827">
    <property type="component" value="Unassembled WGS sequence"/>
</dbReference>
<proteinExistence type="predicted"/>
<reference evidence="3" key="1">
    <citation type="journal article" date="2013" name="Nature">
        <title>Pan genome of the phytoplankton Emiliania underpins its global distribution.</title>
        <authorList>
            <person name="Read B.A."/>
            <person name="Kegel J."/>
            <person name="Klute M.J."/>
            <person name="Kuo A."/>
            <person name="Lefebvre S.C."/>
            <person name="Maumus F."/>
            <person name="Mayer C."/>
            <person name="Miller J."/>
            <person name="Monier A."/>
            <person name="Salamov A."/>
            <person name="Young J."/>
            <person name="Aguilar M."/>
            <person name="Claverie J.M."/>
            <person name="Frickenhaus S."/>
            <person name="Gonzalez K."/>
            <person name="Herman E.K."/>
            <person name="Lin Y.C."/>
            <person name="Napier J."/>
            <person name="Ogata H."/>
            <person name="Sarno A.F."/>
            <person name="Shmutz J."/>
            <person name="Schroeder D."/>
            <person name="de Vargas C."/>
            <person name="Verret F."/>
            <person name="von Dassow P."/>
            <person name="Valentin K."/>
            <person name="Van de Peer Y."/>
            <person name="Wheeler G."/>
            <person name="Dacks J.B."/>
            <person name="Delwiche C.F."/>
            <person name="Dyhrman S.T."/>
            <person name="Glockner G."/>
            <person name="John U."/>
            <person name="Richards T."/>
            <person name="Worden A.Z."/>
            <person name="Zhang X."/>
            <person name="Grigoriev I.V."/>
            <person name="Allen A.E."/>
            <person name="Bidle K."/>
            <person name="Borodovsky M."/>
            <person name="Bowler C."/>
            <person name="Brownlee C."/>
            <person name="Cock J.M."/>
            <person name="Elias M."/>
            <person name="Gladyshev V.N."/>
            <person name="Groth M."/>
            <person name="Guda C."/>
            <person name="Hadaegh A."/>
            <person name="Iglesias-Rodriguez M.D."/>
            <person name="Jenkins J."/>
            <person name="Jones B.M."/>
            <person name="Lawson T."/>
            <person name="Leese F."/>
            <person name="Lindquist E."/>
            <person name="Lobanov A."/>
            <person name="Lomsadze A."/>
            <person name="Malik S.B."/>
            <person name="Marsh M.E."/>
            <person name="Mackinder L."/>
            <person name="Mock T."/>
            <person name="Mueller-Roeber B."/>
            <person name="Pagarete A."/>
            <person name="Parker M."/>
            <person name="Probert I."/>
            <person name="Quesneville H."/>
            <person name="Raines C."/>
            <person name="Rensing S.A."/>
            <person name="Riano-Pachon D.M."/>
            <person name="Richier S."/>
            <person name="Rokitta S."/>
            <person name="Shiraiwa Y."/>
            <person name="Soanes D.M."/>
            <person name="van der Giezen M."/>
            <person name="Wahlund T.M."/>
            <person name="Williams B."/>
            <person name="Wilson W."/>
            <person name="Wolfe G."/>
            <person name="Wurch L.L."/>
        </authorList>
    </citation>
    <scope>NUCLEOTIDE SEQUENCE</scope>
</reference>
<dbReference type="GeneID" id="17269859"/>
<evidence type="ECO:0000313" key="3">
    <source>
        <dbReference type="Proteomes" id="UP000013827"/>
    </source>
</evidence>
<feature type="compositionally biased region" description="Basic and acidic residues" evidence="1">
    <location>
        <begin position="217"/>
        <end position="227"/>
    </location>
</feature>
<organism evidence="2 3">
    <name type="scientific">Emiliania huxleyi (strain CCMP1516)</name>
    <dbReference type="NCBI Taxonomy" id="280463"/>
    <lineage>
        <taxon>Eukaryota</taxon>
        <taxon>Haptista</taxon>
        <taxon>Haptophyta</taxon>
        <taxon>Prymnesiophyceae</taxon>
        <taxon>Isochrysidales</taxon>
        <taxon>Noelaerhabdaceae</taxon>
        <taxon>Emiliania</taxon>
    </lineage>
</organism>
<evidence type="ECO:0000313" key="2">
    <source>
        <dbReference type="EnsemblProtists" id="EOD24308"/>
    </source>
</evidence>
<feature type="compositionally biased region" description="Low complexity" evidence="1">
    <location>
        <begin position="328"/>
        <end position="347"/>
    </location>
</feature>
<feature type="region of interest" description="Disordered" evidence="1">
    <location>
        <begin position="313"/>
        <end position="350"/>
    </location>
</feature>
<dbReference type="AlphaFoldDB" id="A0A0D3JLC3"/>
<protein>
    <submittedName>
        <fullName evidence="2">Uncharacterized protein</fullName>
    </submittedName>
</protein>
<accession>A0A0D3JLC3</accession>
<feature type="region of interest" description="Disordered" evidence="1">
    <location>
        <begin position="217"/>
        <end position="250"/>
    </location>
</feature>
<keyword evidence="3" id="KW-1185">Reference proteome</keyword>
<dbReference type="KEGG" id="ehx:EMIHUDRAFT_115969"/>
<name>A0A0D3JLC3_EMIH1</name>
<reference evidence="2" key="2">
    <citation type="submission" date="2024-10" db="UniProtKB">
        <authorList>
            <consortium name="EnsemblProtists"/>
        </authorList>
    </citation>
    <scope>IDENTIFICATION</scope>
</reference>
<dbReference type="HOGENOM" id="CLU_546832_0_0_1"/>
<dbReference type="EnsemblProtists" id="EOD24308">
    <property type="protein sequence ID" value="EOD24308"/>
    <property type="gene ID" value="EMIHUDRAFT_115969"/>
</dbReference>
<dbReference type="OMA" id="MADEFCA"/>